<dbReference type="Proteomes" id="UP000266915">
    <property type="component" value="Unassembled WGS sequence"/>
</dbReference>
<organism evidence="3 4">
    <name type="scientific">Plantibacter flavus</name>
    <dbReference type="NCBI Taxonomy" id="150123"/>
    <lineage>
        <taxon>Bacteria</taxon>
        <taxon>Bacillati</taxon>
        <taxon>Actinomycetota</taxon>
        <taxon>Actinomycetes</taxon>
        <taxon>Micrococcales</taxon>
        <taxon>Microbacteriaceae</taxon>
        <taxon>Plantibacter</taxon>
    </lineage>
</organism>
<keyword evidence="2" id="KW-1133">Transmembrane helix</keyword>
<feature type="transmembrane region" description="Helical" evidence="2">
    <location>
        <begin position="201"/>
        <end position="220"/>
    </location>
</feature>
<feature type="region of interest" description="Disordered" evidence="1">
    <location>
        <begin position="1"/>
        <end position="37"/>
    </location>
</feature>
<dbReference type="InterPro" id="IPR016566">
    <property type="entry name" value="UCP010219"/>
</dbReference>
<dbReference type="AlphaFoldDB" id="A0A3N2C3C5"/>
<dbReference type="Pfam" id="PF11361">
    <property type="entry name" value="DUF3159"/>
    <property type="match status" value="1"/>
</dbReference>
<feature type="transmembrane region" description="Helical" evidence="2">
    <location>
        <begin position="65"/>
        <end position="90"/>
    </location>
</feature>
<feature type="transmembrane region" description="Helical" evidence="2">
    <location>
        <begin position="156"/>
        <end position="180"/>
    </location>
</feature>
<dbReference type="EMBL" id="RKHL01000001">
    <property type="protein sequence ID" value="ROR81794.1"/>
    <property type="molecule type" value="Genomic_DNA"/>
</dbReference>
<keyword evidence="4" id="KW-1185">Reference proteome</keyword>
<accession>A0A3N2C3C5</accession>
<keyword evidence="2" id="KW-0472">Membrane</keyword>
<protein>
    <submittedName>
        <fullName evidence="3">Uncharacterized protein DUF3159</fullName>
    </submittedName>
</protein>
<feature type="transmembrane region" description="Helical" evidence="2">
    <location>
        <begin position="96"/>
        <end position="113"/>
    </location>
</feature>
<comment type="caution">
    <text evidence="3">The sequence shown here is derived from an EMBL/GenBank/DDBJ whole genome shotgun (WGS) entry which is preliminary data.</text>
</comment>
<keyword evidence="2" id="KW-0812">Transmembrane</keyword>
<evidence type="ECO:0000256" key="2">
    <source>
        <dbReference type="SAM" id="Phobius"/>
    </source>
</evidence>
<dbReference type="RefSeq" id="WP_085510843.1">
    <property type="nucleotide sequence ID" value="NZ_FXAP01000001.1"/>
</dbReference>
<reference evidence="3 4" key="1">
    <citation type="submission" date="2018-11" db="EMBL/GenBank/DDBJ databases">
        <title>Sequencing the genomes of 1000 actinobacteria strains.</title>
        <authorList>
            <person name="Klenk H.-P."/>
        </authorList>
    </citation>
    <scope>NUCLEOTIDE SEQUENCE [LARGE SCALE GENOMIC DNA]</scope>
    <source>
        <strain evidence="3 4">DSM 14012</strain>
    </source>
</reference>
<feature type="transmembrane region" description="Helical" evidence="2">
    <location>
        <begin position="232"/>
        <end position="254"/>
    </location>
</feature>
<sequence length="263" mass="27682">MTDAREPEPRGVDPVERRDASGSPDATGDPDRQRLGESMSAAFGAAARKSGLGAMAEGDAPTGKALLLAMGGVRGIVEAILPGLLFLVVYTLTLDLLPSIIAPVALGVVFSVARLVQRQPVTQAVGGLLGIALSAALALLSGRAEDFYVVGFWTNGAYAVALLVSVLVGWPVVGLVAGYLMGSGTSWRSHPGQRRAMRWLTLVWVAMFAARLLVQLPLYFSGNVELLGTLRLLMGIPLYAPLLVLSWLVVRAVFPKAPQAPAE</sequence>
<evidence type="ECO:0000256" key="1">
    <source>
        <dbReference type="SAM" id="MobiDB-lite"/>
    </source>
</evidence>
<feature type="compositionally biased region" description="Basic and acidic residues" evidence="1">
    <location>
        <begin position="1"/>
        <end position="20"/>
    </location>
</feature>
<evidence type="ECO:0000313" key="3">
    <source>
        <dbReference type="EMBL" id="ROR81794.1"/>
    </source>
</evidence>
<dbReference type="PIRSF" id="PIRSF010219">
    <property type="entry name" value="UCP010219"/>
    <property type="match status" value="1"/>
</dbReference>
<feature type="transmembrane region" description="Helical" evidence="2">
    <location>
        <begin position="125"/>
        <end position="144"/>
    </location>
</feature>
<name>A0A3N2C3C5_9MICO</name>
<gene>
    <name evidence="3" type="ORF">EDD42_1866</name>
</gene>
<proteinExistence type="predicted"/>
<evidence type="ECO:0000313" key="4">
    <source>
        <dbReference type="Proteomes" id="UP000266915"/>
    </source>
</evidence>